<evidence type="ECO:0000256" key="8">
    <source>
        <dbReference type="ARBA" id="ARBA00029691"/>
    </source>
</evidence>
<evidence type="ECO:0000256" key="6">
    <source>
        <dbReference type="ARBA" id="ARBA00023140"/>
    </source>
</evidence>
<dbReference type="GO" id="GO:0005102">
    <property type="term" value="F:signaling receptor binding"/>
    <property type="evidence" value="ECO:0007669"/>
    <property type="project" value="TreeGrafter"/>
</dbReference>
<keyword evidence="6 10" id="KW-0576">Peroxisome</keyword>
<reference evidence="14 15" key="1">
    <citation type="submission" date="2016-01" db="EMBL/GenBank/DDBJ databases">
        <title>Genome sequence of the yeast Holleya sinecauda.</title>
        <authorList>
            <person name="Dietrich F.S."/>
        </authorList>
    </citation>
    <scope>NUCLEOTIDE SEQUENCE [LARGE SCALE GENOMIC DNA]</scope>
    <source>
        <strain evidence="14 15">ATCC 58844</strain>
    </source>
</reference>
<dbReference type="RefSeq" id="XP_017987068.1">
    <property type="nucleotide sequence ID" value="XM_018131044.1"/>
</dbReference>
<dbReference type="InterPro" id="IPR036388">
    <property type="entry name" value="WH-like_DNA-bd_sf"/>
</dbReference>
<comment type="similarity">
    <text evidence="1 10">Belongs to the peroxin-14 family.</text>
</comment>
<evidence type="ECO:0000256" key="9">
    <source>
        <dbReference type="ARBA" id="ARBA00046271"/>
    </source>
</evidence>
<evidence type="ECO:0000256" key="10">
    <source>
        <dbReference type="RuleBase" id="RU367032"/>
    </source>
</evidence>
<evidence type="ECO:0000313" key="15">
    <source>
        <dbReference type="Proteomes" id="UP000243052"/>
    </source>
</evidence>
<dbReference type="OrthoDB" id="5549158at2759"/>
<dbReference type="Proteomes" id="UP000243052">
    <property type="component" value="Chromosome iii"/>
</dbReference>
<dbReference type="Pfam" id="PF04695">
    <property type="entry name" value="Pex14_N"/>
    <property type="match status" value="1"/>
</dbReference>
<feature type="region of interest" description="Disordered" evidence="12">
    <location>
        <begin position="47"/>
        <end position="66"/>
    </location>
</feature>
<gene>
    <name evidence="14" type="ORF">AW171_hschr31942</name>
</gene>
<evidence type="ECO:0000259" key="13">
    <source>
        <dbReference type="Pfam" id="PF04695"/>
    </source>
</evidence>
<dbReference type="STRING" id="45286.A0A109UWP1"/>
<evidence type="ECO:0000256" key="11">
    <source>
        <dbReference type="SAM" id="Coils"/>
    </source>
</evidence>
<evidence type="ECO:0000256" key="2">
    <source>
        <dbReference type="ARBA" id="ARBA00022448"/>
    </source>
</evidence>
<evidence type="ECO:0000256" key="5">
    <source>
        <dbReference type="ARBA" id="ARBA00023136"/>
    </source>
</evidence>
<accession>A0A109UWP1</accession>
<keyword evidence="11" id="KW-0175">Coiled coil</keyword>
<dbReference type="GO" id="GO:1990429">
    <property type="term" value="C:peroxisomal importomer complex"/>
    <property type="evidence" value="ECO:0007669"/>
    <property type="project" value="TreeGrafter"/>
</dbReference>
<dbReference type="EMBL" id="CP014243">
    <property type="protein sequence ID" value="AMD20072.1"/>
    <property type="molecule type" value="Genomic_DNA"/>
</dbReference>
<feature type="region of interest" description="Disordered" evidence="12">
    <location>
        <begin position="272"/>
        <end position="332"/>
    </location>
</feature>
<keyword evidence="15" id="KW-1185">Reference proteome</keyword>
<dbReference type="GeneID" id="28723305"/>
<dbReference type="GO" id="GO:0016560">
    <property type="term" value="P:protein import into peroxisome matrix, docking"/>
    <property type="evidence" value="ECO:0007669"/>
    <property type="project" value="UniProtKB-UniRule"/>
</dbReference>
<evidence type="ECO:0000256" key="7">
    <source>
        <dbReference type="ARBA" id="ARBA00029502"/>
    </source>
</evidence>
<dbReference type="AlphaFoldDB" id="A0A109UWP1"/>
<dbReference type="GO" id="GO:0005778">
    <property type="term" value="C:peroxisomal membrane"/>
    <property type="evidence" value="ECO:0007669"/>
    <property type="project" value="UniProtKB-SubCell"/>
</dbReference>
<feature type="compositionally biased region" description="Polar residues" evidence="12">
    <location>
        <begin position="282"/>
        <end position="301"/>
    </location>
</feature>
<evidence type="ECO:0000313" key="14">
    <source>
        <dbReference type="EMBL" id="AMD20072.1"/>
    </source>
</evidence>
<evidence type="ECO:0000256" key="3">
    <source>
        <dbReference type="ARBA" id="ARBA00022927"/>
    </source>
</evidence>
<evidence type="ECO:0000256" key="1">
    <source>
        <dbReference type="ARBA" id="ARBA00005443"/>
    </source>
</evidence>
<comment type="subcellular location">
    <subcellularLocation>
        <location evidence="9 10">Peroxisome membrane</location>
    </subcellularLocation>
</comment>
<evidence type="ECO:0000256" key="4">
    <source>
        <dbReference type="ARBA" id="ARBA00023010"/>
    </source>
</evidence>
<dbReference type="InterPro" id="IPR006785">
    <property type="entry name" value="Pex14_N"/>
</dbReference>
<dbReference type="PANTHER" id="PTHR23058:SF0">
    <property type="entry name" value="PEROXISOMAL MEMBRANE PROTEIN PEX14"/>
    <property type="match status" value="1"/>
</dbReference>
<dbReference type="PANTHER" id="PTHR23058">
    <property type="entry name" value="PEROXISOMAL MEMBRANE PROTEIN PEX14"/>
    <property type="match status" value="1"/>
</dbReference>
<organism evidence="14 15">
    <name type="scientific">Eremothecium sinecaudum</name>
    <dbReference type="NCBI Taxonomy" id="45286"/>
    <lineage>
        <taxon>Eukaryota</taxon>
        <taxon>Fungi</taxon>
        <taxon>Dikarya</taxon>
        <taxon>Ascomycota</taxon>
        <taxon>Saccharomycotina</taxon>
        <taxon>Saccharomycetes</taxon>
        <taxon>Saccharomycetales</taxon>
        <taxon>Saccharomycetaceae</taxon>
        <taxon>Eremothecium</taxon>
    </lineage>
</organism>
<dbReference type="Gene3D" id="1.10.10.10">
    <property type="entry name" value="Winged helix-like DNA-binding domain superfamily/Winged helix DNA-binding domain"/>
    <property type="match status" value="1"/>
</dbReference>
<sequence length="332" mass="37434">MSEASSEDRSELLASAVQFLAEPSVKEAPLSKKVEFLQKKGLSEQEIEQALKQSETAGSKMSQDVPLRSQVSNSHFRSDDWYEAVPPPLPKRDWKDYFIMATTTVGVCYGLYEFAKRYVVPQLLPEAKSKLEEDKKHIDDHFEKVDKLLETVEQEQEAFREQQAEKLKELDATVLNLQTALEETTKTRNNINFEVRELKLQVGELTKKLEEYKYSREHNNKLAKLESDLESLIKLASTSFSTPNTNGNGIPNNSVLSAASIPTASQILEKMKGKVNSEETQDSNNLSAWKSPNSHTASNTPPAIPEWQKAAMREDSILQSNPSLLDELSQED</sequence>
<comment type="function">
    <text evidence="10">Component of the PEX13-PEX14 docking complex, a translocon channel that specifically mediates the import of peroxisomal cargo proteins bound to PEX5 receptor. The PEX13-PEX14 docking complex forms a large import pore which can be opened to a diameter of about 9 nm. Mechanistically, PEX5 receptor along with cargo proteins associates with the PEX14 subunit of the PEX13-PEX14 docking complex in the cytosol, leading to the insertion of the receptor into the organelle membrane with the concomitant translocation of the cargo into the peroxisome matrix.</text>
</comment>
<feature type="coiled-coil region" evidence="11">
    <location>
        <begin position="138"/>
        <end position="235"/>
    </location>
</feature>
<dbReference type="InterPro" id="IPR025655">
    <property type="entry name" value="PEX14"/>
</dbReference>
<feature type="domain" description="Peroxisome membrane anchor protein Pex14p N-terminal" evidence="13">
    <location>
        <begin position="8"/>
        <end position="52"/>
    </location>
</feature>
<keyword evidence="2 10" id="KW-0813">Transport</keyword>
<keyword evidence="4" id="KW-0811">Translocation</keyword>
<protein>
    <recommendedName>
        <fullName evidence="7 10">Peroxisomal membrane protein PEX14</fullName>
    </recommendedName>
    <alternativeName>
        <fullName evidence="8 10">Peroxin-14</fullName>
    </alternativeName>
</protein>
<proteinExistence type="inferred from homology"/>
<keyword evidence="5 10" id="KW-0472">Membrane</keyword>
<name>A0A109UWP1_9SACH</name>
<keyword evidence="3 10" id="KW-0653">Protein transport</keyword>
<evidence type="ECO:0000256" key="12">
    <source>
        <dbReference type="SAM" id="MobiDB-lite"/>
    </source>
</evidence>
<feature type="compositionally biased region" description="Polar residues" evidence="12">
    <location>
        <begin position="51"/>
        <end position="62"/>
    </location>
</feature>